<organism evidence="1 2">
    <name type="scientific">Portunus trituberculatus</name>
    <name type="common">Swimming crab</name>
    <name type="synonym">Neptunus trituberculatus</name>
    <dbReference type="NCBI Taxonomy" id="210409"/>
    <lineage>
        <taxon>Eukaryota</taxon>
        <taxon>Metazoa</taxon>
        <taxon>Ecdysozoa</taxon>
        <taxon>Arthropoda</taxon>
        <taxon>Crustacea</taxon>
        <taxon>Multicrustacea</taxon>
        <taxon>Malacostraca</taxon>
        <taxon>Eumalacostraca</taxon>
        <taxon>Eucarida</taxon>
        <taxon>Decapoda</taxon>
        <taxon>Pleocyemata</taxon>
        <taxon>Brachyura</taxon>
        <taxon>Eubrachyura</taxon>
        <taxon>Portunoidea</taxon>
        <taxon>Portunidae</taxon>
        <taxon>Portuninae</taxon>
        <taxon>Portunus</taxon>
    </lineage>
</organism>
<comment type="caution">
    <text evidence="1">The sequence shown here is derived from an EMBL/GenBank/DDBJ whole genome shotgun (WGS) entry which is preliminary data.</text>
</comment>
<evidence type="ECO:0000313" key="1">
    <source>
        <dbReference type="EMBL" id="MPC13423.1"/>
    </source>
</evidence>
<name>A0A5B7D117_PORTR</name>
<evidence type="ECO:0000313" key="2">
    <source>
        <dbReference type="Proteomes" id="UP000324222"/>
    </source>
</evidence>
<dbReference type="EMBL" id="VSRR010000280">
    <property type="protein sequence ID" value="MPC13423.1"/>
    <property type="molecule type" value="Genomic_DNA"/>
</dbReference>
<keyword evidence="2" id="KW-1185">Reference proteome</keyword>
<reference evidence="1 2" key="1">
    <citation type="submission" date="2019-05" db="EMBL/GenBank/DDBJ databases">
        <title>Another draft genome of Portunus trituberculatus and its Hox gene families provides insights of decapod evolution.</title>
        <authorList>
            <person name="Jeong J.-H."/>
            <person name="Song I."/>
            <person name="Kim S."/>
            <person name="Choi T."/>
            <person name="Kim D."/>
            <person name="Ryu S."/>
            <person name="Kim W."/>
        </authorList>
    </citation>
    <scope>NUCLEOTIDE SEQUENCE [LARGE SCALE GENOMIC DNA]</scope>
    <source>
        <tissue evidence="1">Muscle</tissue>
    </source>
</reference>
<proteinExistence type="predicted"/>
<accession>A0A5B7D117</accession>
<sequence>MRQGGEEAREEREGNVEVLLVGLPRWVFPLGRLWGGVVPRWVWEGRRSDYLELMVTNDLTSVAREIVNSLAPQTPTNDRLLLVITLTPTASPAPQVSLVLLLLELFLLILEGEEAKERR</sequence>
<dbReference type="Proteomes" id="UP000324222">
    <property type="component" value="Unassembled WGS sequence"/>
</dbReference>
<dbReference type="AlphaFoldDB" id="A0A5B7D117"/>
<protein>
    <submittedName>
        <fullName evidence="1">Uncharacterized protein</fullName>
    </submittedName>
</protein>
<gene>
    <name evidence="1" type="ORF">E2C01_006158</name>
</gene>